<keyword evidence="3" id="KW-1185">Reference proteome</keyword>
<name>A0A1H8CQV2_9FLAO</name>
<reference evidence="3" key="1">
    <citation type="submission" date="2016-10" db="EMBL/GenBank/DDBJ databases">
        <authorList>
            <person name="Varghese N."/>
            <person name="Submissions S."/>
        </authorList>
    </citation>
    <scope>NUCLEOTIDE SEQUENCE [LARGE SCALE GENOMIC DNA]</scope>
    <source>
        <strain evidence="3">DSM 17453</strain>
    </source>
</reference>
<gene>
    <name evidence="2" type="ORF">SAMN05421856_11067</name>
</gene>
<dbReference type="AlphaFoldDB" id="A0A1H8CQV2"/>
<accession>A0A1H8CQV2</accession>
<feature type="compositionally biased region" description="Basic and acidic residues" evidence="1">
    <location>
        <begin position="229"/>
        <end position="248"/>
    </location>
</feature>
<feature type="compositionally biased region" description="Basic and acidic residues" evidence="1">
    <location>
        <begin position="693"/>
        <end position="710"/>
    </location>
</feature>
<dbReference type="EMBL" id="FOBV01000010">
    <property type="protein sequence ID" value="SEM97405.1"/>
    <property type="molecule type" value="Genomic_DNA"/>
</dbReference>
<evidence type="ECO:0008006" key="4">
    <source>
        <dbReference type="Google" id="ProtNLM"/>
    </source>
</evidence>
<organism evidence="2 3">
    <name type="scientific">Chryseobacterium taichungense</name>
    <dbReference type="NCBI Taxonomy" id="295069"/>
    <lineage>
        <taxon>Bacteria</taxon>
        <taxon>Pseudomonadati</taxon>
        <taxon>Bacteroidota</taxon>
        <taxon>Flavobacteriia</taxon>
        <taxon>Flavobacteriales</taxon>
        <taxon>Weeksellaceae</taxon>
        <taxon>Chryseobacterium group</taxon>
        <taxon>Chryseobacterium</taxon>
    </lineage>
</organism>
<feature type="region of interest" description="Disordered" evidence="1">
    <location>
        <begin position="229"/>
        <end position="250"/>
    </location>
</feature>
<feature type="region of interest" description="Disordered" evidence="1">
    <location>
        <begin position="680"/>
        <end position="710"/>
    </location>
</feature>
<proteinExistence type="predicted"/>
<evidence type="ECO:0000313" key="2">
    <source>
        <dbReference type="EMBL" id="SEM97405.1"/>
    </source>
</evidence>
<evidence type="ECO:0000256" key="1">
    <source>
        <dbReference type="SAM" id="MobiDB-lite"/>
    </source>
</evidence>
<dbReference type="Proteomes" id="UP000199450">
    <property type="component" value="Unassembled WGS sequence"/>
</dbReference>
<protein>
    <recommendedName>
        <fullName evidence="4">DUF3945 domain-containing protein</fullName>
    </recommendedName>
</protein>
<sequence length="710" mass="83087">MRNNSWMRNEDSEDKFFESLDAFKNNKTPYFKNVTMDLFENYHQLSKELQAVLDKWQQKEASTGLDYKDCKAFQEECEAVGYTFDYQLDGQPFDLRPINLQSPRLQEEDDHLQNSVAIKAGNNLSWYDQYITPLSRAYKDFIKEMEHTSSEHFFRDGERKFTAQEKKFMQIYAYRDIRILNEADRQKLITDTWAKELSNRTELSAGMSYAQNDEKQAYHYRKYEAEAAKSDAKEIPHTEEPDYEENRKPASSLPAGWNWFDYDDGSGSLQSPTGGSYYSYDLQTQEYHLPFGKNEWTGMKDLSENSASLNEFKVFAENDLKEKAVRNHISPKLSEQEINDLLHHDNSTKQKKFLLKDLNITQHQRESYQEEMEFGTTNGDYSLTEHQLRQLPDFIDGHYLSKNDKYELAYGLLQKQQYAEAYSILPGGEIIKMFLDEEEMSAYRPITMNEIQYNNQNPNIMETQKDFDQVQYLKDQLKYLGFGEGEQLHKDLEKGIAAKKQQFEIKTGSDKASPGNQVDFTLKFNKTERGGIFLNAYHAKLTMENSEDRSHNFPVSRDNNFTAKEAINLLEGRSVKTEFLNPKTQEEATAFVQFDFGRPKTEKDNYYFQNFHEKYGVDTAKIVDKAELVFDKPEWKDNAIKSLEKGNIVKVKFKQDDSVIEGKAVLDPQNRNLKLYDNDMNRLNTNKPLEGLEQDHKHEKNNVKEQSIKR</sequence>
<dbReference type="STRING" id="295069.SAMN05421856_11067"/>
<evidence type="ECO:0000313" key="3">
    <source>
        <dbReference type="Proteomes" id="UP000199450"/>
    </source>
</evidence>